<dbReference type="PATRIC" id="fig|38307.3.peg.3632"/>
<organism evidence="2 3">
    <name type="scientific">Gluconobacter cerinus</name>
    <dbReference type="NCBI Taxonomy" id="38307"/>
    <lineage>
        <taxon>Bacteria</taxon>
        <taxon>Pseudomonadati</taxon>
        <taxon>Pseudomonadota</taxon>
        <taxon>Alphaproteobacteria</taxon>
        <taxon>Acetobacterales</taxon>
        <taxon>Acetobacteraceae</taxon>
        <taxon>Gluconobacter</taxon>
    </lineage>
</organism>
<proteinExistence type="predicted"/>
<sequence>MLPYCVRIGHSKGEEKQQGVGGKAGLSRTSQPRKAQAGRASRGLARLAGP</sequence>
<comment type="caution">
    <text evidence="2">The sequence shown here is derived from an EMBL/GenBank/DDBJ whole genome shotgun (WGS) entry which is preliminary data.</text>
</comment>
<name>A0A1B6VF77_9PROT</name>
<evidence type="ECO:0000313" key="2">
    <source>
        <dbReference type="EMBL" id="OAJ65921.1"/>
    </source>
</evidence>
<protein>
    <submittedName>
        <fullName evidence="2">Uncharacterized protein</fullName>
    </submittedName>
</protein>
<dbReference type="Proteomes" id="UP000077786">
    <property type="component" value="Unassembled WGS sequence"/>
</dbReference>
<feature type="region of interest" description="Disordered" evidence="1">
    <location>
        <begin position="1"/>
        <end position="50"/>
    </location>
</feature>
<feature type="compositionally biased region" description="Low complexity" evidence="1">
    <location>
        <begin position="35"/>
        <end position="50"/>
    </location>
</feature>
<evidence type="ECO:0000313" key="3">
    <source>
        <dbReference type="Proteomes" id="UP000077786"/>
    </source>
</evidence>
<dbReference type="EMBL" id="LUTU01000041">
    <property type="protein sequence ID" value="OAJ65921.1"/>
    <property type="molecule type" value="Genomic_DNA"/>
</dbReference>
<dbReference type="AlphaFoldDB" id="A0A1B6VF77"/>
<accession>A0A1B6VF77</accession>
<reference evidence="2 3" key="1">
    <citation type="submission" date="2016-03" db="EMBL/GenBank/DDBJ databases">
        <title>Draft genome sequence of Gluconobacter cerinus strain CECT 9110.</title>
        <authorList>
            <person name="Sainz F."/>
            <person name="Mas A."/>
            <person name="Torija M.J."/>
        </authorList>
    </citation>
    <scope>NUCLEOTIDE SEQUENCE [LARGE SCALE GENOMIC DNA]</scope>
    <source>
        <strain evidence="2 3">CECT 9110</strain>
    </source>
</reference>
<gene>
    <name evidence="2" type="ORF">A0123_03450</name>
</gene>
<evidence type="ECO:0000256" key="1">
    <source>
        <dbReference type="SAM" id="MobiDB-lite"/>
    </source>
</evidence>